<name>A0A915IZF7_ROMCU</name>
<feature type="transmembrane region" description="Helical" evidence="10">
    <location>
        <begin position="439"/>
        <end position="462"/>
    </location>
</feature>
<evidence type="ECO:0000313" key="13">
    <source>
        <dbReference type="WBParaSite" id="nRc.2.0.1.t19596-RA"/>
    </source>
</evidence>
<dbReference type="AlphaFoldDB" id="A0A915IZF7"/>
<evidence type="ECO:0000256" key="8">
    <source>
        <dbReference type="RuleBase" id="RU003857"/>
    </source>
</evidence>
<feature type="transmembrane region" description="Helical" evidence="10">
    <location>
        <begin position="311"/>
        <end position="331"/>
    </location>
</feature>
<feature type="transmembrane region" description="Helical" evidence="10">
    <location>
        <begin position="71"/>
        <end position="90"/>
    </location>
</feature>
<proteinExistence type="inferred from homology"/>
<dbReference type="GO" id="GO:0030322">
    <property type="term" value="P:stabilization of membrane potential"/>
    <property type="evidence" value="ECO:0007669"/>
    <property type="project" value="TreeGrafter"/>
</dbReference>
<dbReference type="Gene3D" id="1.10.287.70">
    <property type="match status" value="1"/>
</dbReference>
<dbReference type="GO" id="GO:0022841">
    <property type="term" value="F:potassium ion leak channel activity"/>
    <property type="evidence" value="ECO:0007669"/>
    <property type="project" value="TreeGrafter"/>
</dbReference>
<evidence type="ECO:0000256" key="2">
    <source>
        <dbReference type="ARBA" id="ARBA00022448"/>
    </source>
</evidence>
<feature type="domain" description="Potassium channel" evidence="11">
    <location>
        <begin position="447"/>
        <end position="520"/>
    </location>
</feature>
<feature type="transmembrane region" description="Helical" evidence="10">
    <location>
        <begin position="338"/>
        <end position="357"/>
    </location>
</feature>
<feature type="transmembrane region" description="Helical" evidence="10">
    <location>
        <begin position="875"/>
        <end position="895"/>
    </location>
</feature>
<dbReference type="PRINTS" id="PR01333">
    <property type="entry name" value="2POREKCHANEL"/>
</dbReference>
<keyword evidence="7 8" id="KW-0407">Ion channel</keyword>
<keyword evidence="5 8" id="KW-0406">Ion transport</keyword>
<feature type="transmembrane region" description="Helical" evidence="10">
    <location>
        <begin position="494"/>
        <end position="515"/>
    </location>
</feature>
<dbReference type="Proteomes" id="UP000887565">
    <property type="component" value="Unplaced"/>
</dbReference>
<feature type="compositionally biased region" description="Polar residues" evidence="9">
    <location>
        <begin position="182"/>
        <end position="198"/>
    </location>
</feature>
<evidence type="ECO:0000256" key="3">
    <source>
        <dbReference type="ARBA" id="ARBA00022692"/>
    </source>
</evidence>
<keyword evidence="2 8" id="KW-0813">Transport</keyword>
<keyword evidence="3 8" id="KW-0812">Transmembrane</keyword>
<dbReference type="SUPFAM" id="SSF81324">
    <property type="entry name" value="Voltage-gated potassium channels"/>
    <property type="match status" value="2"/>
</dbReference>
<dbReference type="WBParaSite" id="nRc.2.0.1.t19596-RA">
    <property type="protein sequence ID" value="nRc.2.0.1.t19596-RA"/>
    <property type="gene ID" value="nRc.2.0.1.g19596"/>
</dbReference>
<keyword evidence="6 10" id="KW-0472">Membrane</keyword>
<dbReference type="PANTHER" id="PTHR11003">
    <property type="entry name" value="POTASSIUM CHANNEL, SUBFAMILY K"/>
    <property type="match status" value="1"/>
</dbReference>
<feature type="domain" description="Potassium channel" evidence="11">
    <location>
        <begin position="308"/>
        <end position="365"/>
    </location>
</feature>
<feature type="region of interest" description="Disordered" evidence="9">
    <location>
        <begin position="179"/>
        <end position="198"/>
    </location>
</feature>
<dbReference type="InterPro" id="IPR003280">
    <property type="entry name" value="2pore_dom_K_chnl"/>
</dbReference>
<evidence type="ECO:0000256" key="9">
    <source>
        <dbReference type="SAM" id="MobiDB-lite"/>
    </source>
</evidence>
<feature type="compositionally biased region" description="Basic and acidic residues" evidence="9">
    <location>
        <begin position="797"/>
        <end position="815"/>
    </location>
</feature>
<dbReference type="GO" id="GO:0005886">
    <property type="term" value="C:plasma membrane"/>
    <property type="evidence" value="ECO:0007669"/>
    <property type="project" value="TreeGrafter"/>
</dbReference>
<evidence type="ECO:0000313" key="12">
    <source>
        <dbReference type="Proteomes" id="UP000887565"/>
    </source>
</evidence>
<evidence type="ECO:0000256" key="1">
    <source>
        <dbReference type="ARBA" id="ARBA00004141"/>
    </source>
</evidence>
<evidence type="ECO:0000256" key="10">
    <source>
        <dbReference type="SAM" id="Phobius"/>
    </source>
</evidence>
<feature type="region of interest" description="Disordered" evidence="9">
    <location>
        <begin position="795"/>
        <end position="816"/>
    </location>
</feature>
<keyword evidence="12" id="KW-1185">Reference proteome</keyword>
<reference evidence="13" key="1">
    <citation type="submission" date="2022-11" db="UniProtKB">
        <authorList>
            <consortium name="WormBaseParasite"/>
        </authorList>
    </citation>
    <scope>IDENTIFICATION</scope>
</reference>
<protein>
    <submittedName>
        <fullName evidence="13">Potassium channel domain-containing protein</fullName>
    </submittedName>
</protein>
<dbReference type="InterPro" id="IPR013099">
    <property type="entry name" value="K_chnl_dom"/>
</dbReference>
<organism evidence="12 13">
    <name type="scientific">Romanomermis culicivorax</name>
    <name type="common">Nematode worm</name>
    <dbReference type="NCBI Taxonomy" id="13658"/>
    <lineage>
        <taxon>Eukaryota</taxon>
        <taxon>Metazoa</taxon>
        <taxon>Ecdysozoa</taxon>
        <taxon>Nematoda</taxon>
        <taxon>Enoplea</taxon>
        <taxon>Dorylaimia</taxon>
        <taxon>Mermithida</taxon>
        <taxon>Mermithoidea</taxon>
        <taxon>Mermithidae</taxon>
        <taxon>Romanomermis</taxon>
    </lineage>
</organism>
<evidence type="ECO:0000256" key="5">
    <source>
        <dbReference type="ARBA" id="ARBA00023065"/>
    </source>
</evidence>
<dbReference type="GO" id="GO:0015271">
    <property type="term" value="F:outward rectifier potassium channel activity"/>
    <property type="evidence" value="ECO:0007669"/>
    <property type="project" value="TreeGrafter"/>
</dbReference>
<accession>A0A915IZF7</accession>
<dbReference type="PANTHER" id="PTHR11003:SF347">
    <property type="entry name" value="POTASSIUM CHANNEL DOMAIN-CONTAINING PROTEIN"/>
    <property type="match status" value="1"/>
</dbReference>
<comment type="subcellular location">
    <subcellularLocation>
        <location evidence="1">Membrane</location>
        <topology evidence="1">Multi-pass membrane protein</topology>
    </subcellularLocation>
</comment>
<feature type="transmembrane region" description="Helical" evidence="10">
    <location>
        <begin position="219"/>
        <end position="240"/>
    </location>
</feature>
<sequence length="907" mass="102136">MKIFSTLIKYNAILLTLWICIASIANWRLFASTCQKMAYVLRYNVMSSRQFRRFVLSTGVRSFGDHSTRSYWSKLHLAAFLLFNCAVYCLRRRFWPNSLRPQYDSLWSQWSTLYGSAGATGSRRMSGGWGENATHTGGGGGGVLGNGCGEIFVSLDDNGDTNCKSRPDSTLLDSAAAMGANGQPQESSNTTGQNSSTPGLLRCVSEKIRKTKAELSRSGWIHGFYIVGLILYSAIGGLIFSTLDGSSSDAILEKRQYTCSGYLKRLIMNFTRFCLNNTLCESEVENLQTNLSDWCEKRKHDHEMTQYSTSVYMNAVIYAITVYTTIGYGTISMSSRQGRLATILYTLIGIPLFFAFLNDMGQWFQRLFLISYSRLRRFCKKHWICYGKPKKILKEELRMDHNTMTVIENGTVAAPNKEKPKKAGAARRRHVHRHSKPGLIFVCAVLFLIFYFLLVSIIFCLLENWDPFQSFWFLFQSISLIGFGDIFPSNPSTVLFTITFIIIGISLLSMCFFILQEFIRENTNKLSRRVRYSVRNWRPMRSLSAHYQGRHWSHNSRFWRSTNCALMPPDGTLGGAATVDLPRRQKTFPPMTVTKRTTFCLPSENNNNHTVEVVLADPSPVTVATPKTAAKKPPLKRKPLLLRNNTIWSLKKKASKLSLKKNSFGGTVAAGRFQFVPAAVKGESSDDESDSCEGNLDQSPYTENSLTQWIYTTSGQRSNMVQRLTTPQELSEWLLNQCSLFDQVCLLLVSTLTLPPFFLGALGVKFNGRIKIGFCSPNTLSESSESRTILGVNDQNNRTKVDGSSDVEGGKDEAPGSRTFIAKQRTSANSEFGRGRYYIVSRRNGVPYSSEADQLLTYQRLVGYLKWLAPDMNDVFVFTLFVTNALALVSIFDLARASPLQRTIHLF</sequence>
<evidence type="ECO:0000256" key="4">
    <source>
        <dbReference type="ARBA" id="ARBA00022989"/>
    </source>
</evidence>
<feature type="transmembrane region" description="Helical" evidence="10">
    <location>
        <begin position="471"/>
        <end position="488"/>
    </location>
</feature>
<evidence type="ECO:0000256" key="6">
    <source>
        <dbReference type="ARBA" id="ARBA00023136"/>
    </source>
</evidence>
<evidence type="ECO:0000256" key="7">
    <source>
        <dbReference type="ARBA" id="ARBA00023303"/>
    </source>
</evidence>
<dbReference type="Pfam" id="PF07885">
    <property type="entry name" value="Ion_trans_2"/>
    <property type="match status" value="2"/>
</dbReference>
<keyword evidence="4 10" id="KW-1133">Transmembrane helix</keyword>
<evidence type="ECO:0000259" key="11">
    <source>
        <dbReference type="Pfam" id="PF07885"/>
    </source>
</evidence>
<comment type="similarity">
    <text evidence="8">Belongs to the two pore domain potassium channel (TC 1.A.1.8) family.</text>
</comment>